<dbReference type="InterPro" id="IPR036661">
    <property type="entry name" value="Luciferase-like_sf"/>
</dbReference>
<protein>
    <submittedName>
        <fullName evidence="2">LLM class flavin-dependent oxidoreductase</fullName>
    </submittedName>
</protein>
<dbReference type="Gene3D" id="3.20.20.30">
    <property type="entry name" value="Luciferase-like domain"/>
    <property type="match status" value="1"/>
</dbReference>
<feature type="region of interest" description="Disordered" evidence="1">
    <location>
        <begin position="1"/>
        <end position="31"/>
    </location>
</feature>
<proteinExistence type="predicted"/>
<name>A0ABX1A7A1_9ACTN</name>
<organism evidence="2 3">
    <name type="scientific">Streptomyces composti</name>
    <dbReference type="NCBI Taxonomy" id="2720025"/>
    <lineage>
        <taxon>Bacteria</taxon>
        <taxon>Bacillati</taxon>
        <taxon>Actinomycetota</taxon>
        <taxon>Actinomycetes</taxon>
        <taxon>Kitasatosporales</taxon>
        <taxon>Streptomycetaceae</taxon>
        <taxon>Streptomyces</taxon>
    </lineage>
</organism>
<dbReference type="Proteomes" id="UP000730591">
    <property type="component" value="Unassembled WGS sequence"/>
</dbReference>
<comment type="caution">
    <text evidence="2">The sequence shown here is derived from an EMBL/GenBank/DDBJ whole genome shotgun (WGS) entry which is preliminary data.</text>
</comment>
<accession>A0ABX1A7A1</accession>
<reference evidence="2 3" key="1">
    <citation type="submission" date="2020-03" db="EMBL/GenBank/DDBJ databases">
        <title>WGS of actinomycetes isolated from Thailand.</title>
        <authorList>
            <person name="Thawai C."/>
        </authorList>
    </citation>
    <scope>NUCLEOTIDE SEQUENCE [LARGE SCALE GENOMIC DNA]</scope>
    <source>
        <strain evidence="2 3">SBST2-5</strain>
    </source>
</reference>
<keyword evidence="3" id="KW-1185">Reference proteome</keyword>
<evidence type="ECO:0000313" key="2">
    <source>
        <dbReference type="EMBL" id="NJP49753.1"/>
    </source>
</evidence>
<gene>
    <name evidence="2" type="ORF">HCJ93_06610</name>
</gene>
<feature type="compositionally biased region" description="Low complexity" evidence="1">
    <location>
        <begin position="17"/>
        <end position="27"/>
    </location>
</feature>
<evidence type="ECO:0000313" key="3">
    <source>
        <dbReference type="Proteomes" id="UP000730591"/>
    </source>
</evidence>
<feature type="compositionally biased region" description="Pro residues" evidence="1">
    <location>
        <begin position="1"/>
        <end position="16"/>
    </location>
</feature>
<evidence type="ECO:0000256" key="1">
    <source>
        <dbReference type="SAM" id="MobiDB-lite"/>
    </source>
</evidence>
<dbReference type="SUPFAM" id="SSF51679">
    <property type="entry name" value="Bacterial luciferase-like"/>
    <property type="match status" value="1"/>
</dbReference>
<sequence length="86" mass="8777">MWPSAPATPWPSPSSPVPQVHSGGSSPAAGEFAARRVGVSLTGGGPPPQVAGRAAWIRRPAVARGRTPRSGSRLRVLTDAGSRRSA</sequence>
<feature type="region of interest" description="Disordered" evidence="1">
    <location>
        <begin position="61"/>
        <end position="86"/>
    </location>
</feature>
<dbReference type="EMBL" id="JAATEM010000006">
    <property type="protein sequence ID" value="NJP49753.1"/>
    <property type="molecule type" value="Genomic_DNA"/>
</dbReference>